<feature type="non-terminal residue" evidence="2">
    <location>
        <position position="1"/>
    </location>
</feature>
<feature type="region of interest" description="Disordered" evidence="1">
    <location>
        <begin position="1"/>
        <end position="29"/>
    </location>
</feature>
<gene>
    <name evidence="2" type="ORF">AVDCRST_MAG64-2677</name>
</gene>
<sequence length="100" mass="10685">GLPAPHPRRGGTGQPPTPPARARLRDAAAPGDVAPARLAVARTLGRGGRLALAARCRCRRGADRRRPVVPRADVGDVGRIDWLGDPLVQHRATAWRRVVV</sequence>
<evidence type="ECO:0000313" key="2">
    <source>
        <dbReference type="EMBL" id="CAA9417699.1"/>
    </source>
</evidence>
<accession>A0A6J4PNJ1</accession>
<dbReference type="AlphaFoldDB" id="A0A6J4PNJ1"/>
<protein>
    <submittedName>
        <fullName evidence="2">Uncharacterized protein</fullName>
    </submittedName>
</protein>
<organism evidence="2">
    <name type="scientific">uncultured Phycisphaerae bacterium</name>
    <dbReference type="NCBI Taxonomy" id="904963"/>
    <lineage>
        <taxon>Bacteria</taxon>
        <taxon>Pseudomonadati</taxon>
        <taxon>Planctomycetota</taxon>
        <taxon>Phycisphaerae</taxon>
        <taxon>environmental samples</taxon>
    </lineage>
</organism>
<feature type="non-terminal residue" evidence="2">
    <location>
        <position position="100"/>
    </location>
</feature>
<reference evidence="2" key="1">
    <citation type="submission" date="2020-02" db="EMBL/GenBank/DDBJ databases">
        <authorList>
            <person name="Meier V. D."/>
        </authorList>
    </citation>
    <scope>NUCLEOTIDE SEQUENCE</scope>
    <source>
        <strain evidence="2">AVDCRST_MAG64</strain>
    </source>
</reference>
<evidence type="ECO:0000256" key="1">
    <source>
        <dbReference type="SAM" id="MobiDB-lite"/>
    </source>
</evidence>
<proteinExistence type="predicted"/>
<dbReference type="EMBL" id="CADCUQ010000603">
    <property type="protein sequence ID" value="CAA9417699.1"/>
    <property type="molecule type" value="Genomic_DNA"/>
</dbReference>
<name>A0A6J4PNJ1_9BACT</name>